<dbReference type="PANTHER" id="PTHR12236">
    <property type="entry name" value="STRUCTURAL CONTITUENT OF CUTICLE"/>
    <property type="match status" value="1"/>
</dbReference>
<dbReference type="Pfam" id="PF00379">
    <property type="entry name" value="Chitin_bind_4"/>
    <property type="match status" value="3"/>
</dbReference>
<evidence type="ECO:0008006" key="7">
    <source>
        <dbReference type="Google" id="ProtNLM"/>
    </source>
</evidence>
<evidence type="ECO:0000256" key="3">
    <source>
        <dbReference type="PROSITE-ProRule" id="PRU00497"/>
    </source>
</evidence>
<dbReference type="GO" id="GO:0042302">
    <property type="term" value="F:structural constituent of cuticle"/>
    <property type="evidence" value="ECO:0007669"/>
    <property type="project" value="UniProtKB-UniRule"/>
</dbReference>
<reference evidence="5 6" key="1">
    <citation type="submission" date="2023-11" db="EMBL/GenBank/DDBJ databases">
        <authorList>
            <person name="Okamura Y."/>
        </authorList>
    </citation>
    <scope>NUCLEOTIDE SEQUENCE [LARGE SCALE GENOMIC DNA]</scope>
</reference>
<accession>A0AAV1JYA2</accession>
<dbReference type="PRINTS" id="PR00947">
    <property type="entry name" value="CUTICLE"/>
</dbReference>
<organism evidence="5 6">
    <name type="scientific">Leptosia nina</name>
    <dbReference type="NCBI Taxonomy" id="320188"/>
    <lineage>
        <taxon>Eukaryota</taxon>
        <taxon>Metazoa</taxon>
        <taxon>Ecdysozoa</taxon>
        <taxon>Arthropoda</taxon>
        <taxon>Hexapoda</taxon>
        <taxon>Insecta</taxon>
        <taxon>Pterygota</taxon>
        <taxon>Neoptera</taxon>
        <taxon>Endopterygota</taxon>
        <taxon>Lepidoptera</taxon>
        <taxon>Glossata</taxon>
        <taxon>Ditrysia</taxon>
        <taxon>Papilionoidea</taxon>
        <taxon>Pieridae</taxon>
        <taxon>Pierinae</taxon>
        <taxon>Leptosia</taxon>
    </lineage>
</organism>
<protein>
    <recommendedName>
        <fullName evidence="7">Cuticle protein</fullName>
    </recommendedName>
</protein>
<sequence>MPSYFYRGRDGTYTFGYDVLDPETGNTQFRSEERYPNGTVVGNYGYIDALGRSRRYDYVADDKGYRVTSNKLRQESYHAPSSLVKEPATEEPVVWTRPPKRKTLNKTKTIEKRQFNRIQPPTYPVDRVKAPIKSDLKDEKRYPNGTVIGKYIYKDKDGNPVHVKYFADDSSYGLELKSFKVIDSRYPDLKVKQERPETSPELDDSNTKPEKGFELFDDRNPPKPKSEFEIYMQNDLKSGNCGTEKNIALVVLMAVCVCGRMTYPKLADLHPEGSFVQPLHRPLIHHYIPEEEHVDYYAYPKYVFKYGVNDFHTGDIKTHHESRDGDVVKGQYSVVEPDGSIRTVDYTADKHHGFNAVVHRTAPISPHEAHFIH</sequence>
<dbReference type="PANTHER" id="PTHR12236:SF14">
    <property type="entry name" value="CUTICULAR PROTEIN 66CB"/>
    <property type="match status" value="1"/>
</dbReference>
<dbReference type="EMBL" id="CAVLEF010000225">
    <property type="protein sequence ID" value="CAK1553800.1"/>
    <property type="molecule type" value="Genomic_DNA"/>
</dbReference>
<dbReference type="InterPro" id="IPR000618">
    <property type="entry name" value="Insect_cuticle"/>
</dbReference>
<feature type="region of interest" description="Disordered" evidence="4">
    <location>
        <begin position="190"/>
        <end position="218"/>
    </location>
</feature>
<dbReference type="AlphaFoldDB" id="A0AAV1JYA2"/>
<dbReference type="GO" id="GO:0031012">
    <property type="term" value="C:extracellular matrix"/>
    <property type="evidence" value="ECO:0007669"/>
    <property type="project" value="TreeGrafter"/>
</dbReference>
<keyword evidence="2" id="KW-0732">Signal</keyword>
<dbReference type="Proteomes" id="UP001497472">
    <property type="component" value="Unassembled WGS sequence"/>
</dbReference>
<feature type="compositionally biased region" description="Basic and acidic residues" evidence="4">
    <location>
        <begin position="205"/>
        <end position="218"/>
    </location>
</feature>
<evidence type="ECO:0000256" key="2">
    <source>
        <dbReference type="ARBA" id="ARBA00022729"/>
    </source>
</evidence>
<evidence type="ECO:0000313" key="6">
    <source>
        <dbReference type="Proteomes" id="UP001497472"/>
    </source>
</evidence>
<keyword evidence="1 3" id="KW-0193">Cuticle</keyword>
<evidence type="ECO:0000256" key="4">
    <source>
        <dbReference type="SAM" id="MobiDB-lite"/>
    </source>
</evidence>
<evidence type="ECO:0000313" key="5">
    <source>
        <dbReference type="EMBL" id="CAK1553800.1"/>
    </source>
</evidence>
<dbReference type="PROSITE" id="PS00233">
    <property type="entry name" value="CHIT_BIND_RR_1"/>
    <property type="match status" value="1"/>
</dbReference>
<keyword evidence="6" id="KW-1185">Reference proteome</keyword>
<gene>
    <name evidence="5" type="ORF">LNINA_LOCUS12768</name>
</gene>
<dbReference type="GO" id="GO:0005615">
    <property type="term" value="C:extracellular space"/>
    <property type="evidence" value="ECO:0007669"/>
    <property type="project" value="TreeGrafter"/>
</dbReference>
<evidence type="ECO:0000256" key="1">
    <source>
        <dbReference type="ARBA" id="ARBA00022460"/>
    </source>
</evidence>
<dbReference type="PROSITE" id="PS51155">
    <property type="entry name" value="CHIT_BIND_RR_2"/>
    <property type="match status" value="2"/>
</dbReference>
<comment type="caution">
    <text evidence="5">The sequence shown here is derived from an EMBL/GenBank/DDBJ whole genome shotgun (WGS) entry which is preliminary data.</text>
</comment>
<proteinExistence type="predicted"/>
<dbReference type="InterPro" id="IPR051217">
    <property type="entry name" value="Insect_Cuticle_Struc_Prot"/>
</dbReference>
<dbReference type="InterPro" id="IPR031311">
    <property type="entry name" value="CHIT_BIND_RR_consensus"/>
</dbReference>
<name>A0AAV1JYA2_9NEOP</name>